<dbReference type="STRING" id="501010.NOSIN_00045"/>
<proteinExistence type="predicted"/>
<keyword evidence="1" id="KW-1133">Transmembrane helix</keyword>
<dbReference type="Proteomes" id="UP000189004">
    <property type="component" value="Unassembled WGS sequence"/>
</dbReference>
<name>A0A1V3BWD3_9ACTN</name>
<evidence type="ECO:0000256" key="1">
    <source>
        <dbReference type="SAM" id="Phobius"/>
    </source>
</evidence>
<dbReference type="AlphaFoldDB" id="A0A1V3BWD3"/>
<accession>A0A1V3BWD3</accession>
<evidence type="ECO:0000313" key="2">
    <source>
        <dbReference type="EMBL" id="OOC52420.1"/>
    </source>
</evidence>
<feature type="transmembrane region" description="Helical" evidence="1">
    <location>
        <begin position="55"/>
        <end position="78"/>
    </location>
</feature>
<protein>
    <submittedName>
        <fullName evidence="2">Uncharacterized protein</fullName>
    </submittedName>
</protein>
<dbReference type="RefSeq" id="WP_170293737.1">
    <property type="nucleotide sequence ID" value="NZ_MCOK01000001.1"/>
</dbReference>
<evidence type="ECO:0000313" key="3">
    <source>
        <dbReference type="Proteomes" id="UP000189004"/>
    </source>
</evidence>
<keyword evidence="1" id="KW-0472">Membrane</keyword>
<comment type="caution">
    <text evidence="2">The sequence shown here is derived from an EMBL/GenBank/DDBJ whole genome shotgun (WGS) entry which is preliminary data.</text>
</comment>
<keyword evidence="1" id="KW-0812">Transmembrane</keyword>
<keyword evidence="3" id="KW-1185">Reference proteome</keyword>
<sequence length="171" mass="18211">MNAVPPDAHRPRTLDSTAARIISRCAPEESAYYPAVRDEFFARGAAPRRPGDDPLGFGAVAVGVVAGIVLTVLNELVVGSLTDVLRPWWDRAWRAALRRLRPGAATRLTPETELPVLSAASVPDVAAAITKHAVRSGLSPEEAARLTRELVAELVEGGRDSEPDDGEEDAA</sequence>
<reference evidence="3" key="1">
    <citation type="submission" date="2016-08" db="EMBL/GenBank/DDBJ databases">
        <authorList>
            <person name="Tokovenko B."/>
            <person name="Kalinowski J."/>
        </authorList>
    </citation>
    <scope>NUCLEOTIDE SEQUENCE [LARGE SCALE GENOMIC DNA]</scope>
    <source>
        <strain evidence="3">UTMC102</strain>
    </source>
</reference>
<gene>
    <name evidence="2" type="ORF">NOSIN_00045</name>
</gene>
<organism evidence="2 3">
    <name type="scientific">Nocardiopsis sinuspersici</name>
    <dbReference type="NCBI Taxonomy" id="501010"/>
    <lineage>
        <taxon>Bacteria</taxon>
        <taxon>Bacillati</taxon>
        <taxon>Actinomycetota</taxon>
        <taxon>Actinomycetes</taxon>
        <taxon>Streptosporangiales</taxon>
        <taxon>Nocardiopsidaceae</taxon>
        <taxon>Nocardiopsis</taxon>
    </lineage>
</organism>
<dbReference type="EMBL" id="MCOK01000001">
    <property type="protein sequence ID" value="OOC52420.1"/>
    <property type="molecule type" value="Genomic_DNA"/>
</dbReference>